<dbReference type="Gene3D" id="3.80.10.10">
    <property type="entry name" value="Ribonuclease Inhibitor"/>
    <property type="match status" value="2"/>
</dbReference>
<protein>
    <submittedName>
        <fullName evidence="2">Uncharacterized protein</fullName>
    </submittedName>
</protein>
<dbReference type="InterPro" id="IPR050328">
    <property type="entry name" value="Dev_Immune_Receptor"/>
</dbReference>
<dbReference type="InterPro" id="IPR001611">
    <property type="entry name" value="Leu-rich_rpt"/>
</dbReference>
<dbReference type="PANTHER" id="PTHR24373:SF378">
    <property type="entry name" value="FI03225P-RELATED"/>
    <property type="match status" value="1"/>
</dbReference>
<reference evidence="3" key="1">
    <citation type="journal article" date="2015" name="Proc. Natl. Acad. Sci. U.S.A.">
        <title>Genome sequence of the Asian Tiger mosquito, Aedes albopictus, reveals insights into its biology, genetics, and evolution.</title>
        <authorList>
            <person name="Chen X.G."/>
            <person name="Jiang X."/>
            <person name="Gu J."/>
            <person name="Xu M."/>
            <person name="Wu Y."/>
            <person name="Deng Y."/>
            <person name="Zhang C."/>
            <person name="Bonizzoni M."/>
            <person name="Dermauw W."/>
            <person name="Vontas J."/>
            <person name="Armbruster P."/>
            <person name="Huang X."/>
            <person name="Yang Y."/>
            <person name="Zhang H."/>
            <person name="He W."/>
            <person name="Peng H."/>
            <person name="Liu Y."/>
            <person name="Wu K."/>
            <person name="Chen J."/>
            <person name="Lirakis M."/>
            <person name="Topalis P."/>
            <person name="Van Leeuwen T."/>
            <person name="Hall A.B."/>
            <person name="Jiang X."/>
            <person name="Thorpe C."/>
            <person name="Mueller R.L."/>
            <person name="Sun C."/>
            <person name="Waterhouse R.M."/>
            <person name="Yan G."/>
            <person name="Tu Z.J."/>
            <person name="Fang X."/>
            <person name="James A.A."/>
        </authorList>
    </citation>
    <scope>NUCLEOTIDE SEQUENCE [LARGE SCALE GENOMIC DNA]</scope>
    <source>
        <strain evidence="3">Foshan</strain>
    </source>
</reference>
<dbReference type="GeneID" id="134288626"/>
<name>A0ABM1YM80_AEDAL</name>
<organism evidence="2 3">
    <name type="scientific">Aedes albopictus</name>
    <name type="common">Asian tiger mosquito</name>
    <name type="synonym">Stegomyia albopicta</name>
    <dbReference type="NCBI Taxonomy" id="7160"/>
    <lineage>
        <taxon>Eukaryota</taxon>
        <taxon>Metazoa</taxon>
        <taxon>Ecdysozoa</taxon>
        <taxon>Arthropoda</taxon>
        <taxon>Hexapoda</taxon>
        <taxon>Insecta</taxon>
        <taxon>Pterygota</taxon>
        <taxon>Neoptera</taxon>
        <taxon>Endopterygota</taxon>
        <taxon>Diptera</taxon>
        <taxon>Nematocera</taxon>
        <taxon>Culicoidea</taxon>
        <taxon>Culicidae</taxon>
        <taxon>Culicinae</taxon>
        <taxon>Aedini</taxon>
        <taxon>Aedes</taxon>
        <taxon>Stegomyia</taxon>
    </lineage>
</organism>
<dbReference type="InterPro" id="IPR032675">
    <property type="entry name" value="LRR_dom_sf"/>
</dbReference>
<sequence length="326" mass="36959">MLWRARCIPVCTFHHSVITTPFMCPHKVSTGMCCVRSMMLLISKIVIFMTMKEIASHVILQSIETNNPITNEAMYADYPYLRELDMSNQMTFEFPEKKILLIHHSLSVYICNNCGVTSIYHETFSKLPHLTSIELRNNSMKYVHPDAFMHNNRLDKIDFSGNKLVTLNPEATLRHISSLSIINFSQNPGMDMNRVKLASDRLMILSCNNCATTFLGRNTFADMPRISQIDLKENSIGQIFDDALESLEYVKSLNIDGNRNLQTMSFASKTLKRLSAENCSLEGTLQTSNLPALKIAKVRGNRLTHLDELVPYCSPYCSQLSATVSQ</sequence>
<dbReference type="PANTHER" id="PTHR24373">
    <property type="entry name" value="SLIT RELATED LEUCINE-RICH REPEAT NEURONAL PROTEIN"/>
    <property type="match status" value="1"/>
</dbReference>
<evidence type="ECO:0000256" key="1">
    <source>
        <dbReference type="ARBA" id="ARBA00022729"/>
    </source>
</evidence>
<evidence type="ECO:0000313" key="3">
    <source>
        <dbReference type="Proteomes" id="UP000069940"/>
    </source>
</evidence>
<dbReference type="SUPFAM" id="SSF52058">
    <property type="entry name" value="L domain-like"/>
    <property type="match status" value="1"/>
</dbReference>
<keyword evidence="1" id="KW-0732">Signal</keyword>
<dbReference type="Proteomes" id="UP000069940">
    <property type="component" value="Unassembled WGS sequence"/>
</dbReference>
<accession>A0ABM1YM80</accession>
<dbReference type="EnsemblMetazoa" id="AALFPA23_010416.R14574">
    <property type="protein sequence ID" value="AALFPA23_010416.P14574"/>
    <property type="gene ID" value="AALFPA23_010416"/>
</dbReference>
<reference evidence="2" key="2">
    <citation type="submission" date="2025-05" db="UniProtKB">
        <authorList>
            <consortium name="EnsemblMetazoa"/>
        </authorList>
    </citation>
    <scope>IDENTIFICATION</scope>
    <source>
        <strain evidence="2">Foshan</strain>
    </source>
</reference>
<evidence type="ECO:0000313" key="2">
    <source>
        <dbReference type="EnsemblMetazoa" id="AALFPA23_010416.P14574"/>
    </source>
</evidence>
<proteinExistence type="predicted"/>
<dbReference type="Pfam" id="PF13855">
    <property type="entry name" value="LRR_8"/>
    <property type="match status" value="2"/>
</dbReference>
<keyword evidence="3" id="KW-1185">Reference proteome</keyword>
<dbReference type="RefSeq" id="XP_062709968.1">
    <property type="nucleotide sequence ID" value="XM_062853984.1"/>
</dbReference>